<sequence>MYRRFGKRVLDVVVSMVLLLLLLPVFLVAGVFVGVFLGWPVFFRQIRPGWGGRLFTLIKFRSMSSARSADGDLLPDHMRLGRVGSFLRSSSLDELPELWNVFRGQMSLVGPRPLLPRYLERYTPEQARRMEVRPGITGWAQVNGRNGLDWESRFEMDVWYVDNLSLGLDLKILAMTFFKVFQREGISAEGHATMEEFRGTAQKGKDPDSAAVRNPRRGS</sequence>
<protein>
    <submittedName>
        <fullName evidence="5">Sugar transferase</fullName>
    </submittedName>
</protein>
<dbReference type="PANTHER" id="PTHR30576:SF8">
    <property type="entry name" value="UNDECAPRENYL-PHOSPHATE GALACTOSE PHOSPHOTRANSFERASE"/>
    <property type="match status" value="1"/>
</dbReference>
<evidence type="ECO:0000256" key="2">
    <source>
        <dbReference type="SAM" id="MobiDB-lite"/>
    </source>
</evidence>
<dbReference type="PANTHER" id="PTHR30576">
    <property type="entry name" value="COLANIC BIOSYNTHESIS UDP-GLUCOSE LIPID CARRIER TRANSFERASE"/>
    <property type="match status" value="1"/>
</dbReference>
<keyword evidence="3" id="KW-0472">Membrane</keyword>
<accession>A0A7X1E447</accession>
<gene>
    <name evidence="5" type="ORF">H5P30_07670</name>
</gene>
<evidence type="ECO:0000259" key="4">
    <source>
        <dbReference type="Pfam" id="PF02397"/>
    </source>
</evidence>
<feature type="transmembrane region" description="Helical" evidence="3">
    <location>
        <begin position="12"/>
        <end position="39"/>
    </location>
</feature>
<evidence type="ECO:0000256" key="1">
    <source>
        <dbReference type="ARBA" id="ARBA00006464"/>
    </source>
</evidence>
<dbReference type="Proteomes" id="UP000525652">
    <property type="component" value="Unassembled WGS sequence"/>
</dbReference>
<comment type="caution">
    <text evidence="5">The sequence shown here is derived from an EMBL/GenBank/DDBJ whole genome shotgun (WGS) entry which is preliminary data.</text>
</comment>
<dbReference type="EMBL" id="JACHVA010000064">
    <property type="protein sequence ID" value="MBC2601654.1"/>
    <property type="molecule type" value="Genomic_DNA"/>
</dbReference>
<evidence type="ECO:0000256" key="3">
    <source>
        <dbReference type="SAM" id="Phobius"/>
    </source>
</evidence>
<keyword evidence="6" id="KW-1185">Reference proteome</keyword>
<dbReference type="GO" id="GO:0016780">
    <property type="term" value="F:phosphotransferase activity, for other substituted phosphate groups"/>
    <property type="evidence" value="ECO:0007669"/>
    <property type="project" value="TreeGrafter"/>
</dbReference>
<comment type="similarity">
    <text evidence="1">Belongs to the bacterial sugar transferase family.</text>
</comment>
<name>A0A7X1E447_9BACT</name>
<organism evidence="5 6">
    <name type="scientific">Puniceicoccus vermicola</name>
    <dbReference type="NCBI Taxonomy" id="388746"/>
    <lineage>
        <taxon>Bacteria</taxon>
        <taxon>Pseudomonadati</taxon>
        <taxon>Verrucomicrobiota</taxon>
        <taxon>Opitutia</taxon>
        <taxon>Puniceicoccales</taxon>
        <taxon>Puniceicoccaceae</taxon>
        <taxon>Puniceicoccus</taxon>
    </lineage>
</organism>
<dbReference type="InterPro" id="IPR003362">
    <property type="entry name" value="Bact_transf"/>
</dbReference>
<keyword evidence="3" id="KW-1133">Transmembrane helix</keyword>
<reference evidence="5 6" key="1">
    <citation type="submission" date="2020-07" db="EMBL/GenBank/DDBJ databases">
        <authorList>
            <person name="Feng X."/>
        </authorList>
    </citation>
    <scope>NUCLEOTIDE SEQUENCE [LARGE SCALE GENOMIC DNA]</scope>
    <source>
        <strain evidence="5 6">JCM14086</strain>
    </source>
</reference>
<feature type="compositionally biased region" description="Basic and acidic residues" evidence="2">
    <location>
        <begin position="196"/>
        <end position="208"/>
    </location>
</feature>
<evidence type="ECO:0000313" key="5">
    <source>
        <dbReference type="EMBL" id="MBC2601654.1"/>
    </source>
</evidence>
<dbReference type="Pfam" id="PF02397">
    <property type="entry name" value="Bac_transf"/>
    <property type="match status" value="1"/>
</dbReference>
<feature type="region of interest" description="Disordered" evidence="2">
    <location>
        <begin position="196"/>
        <end position="219"/>
    </location>
</feature>
<evidence type="ECO:0000313" key="6">
    <source>
        <dbReference type="Proteomes" id="UP000525652"/>
    </source>
</evidence>
<dbReference type="AlphaFoldDB" id="A0A7X1E447"/>
<keyword evidence="3" id="KW-0812">Transmembrane</keyword>
<keyword evidence="5" id="KW-0808">Transferase</keyword>
<proteinExistence type="inferred from homology"/>
<feature type="domain" description="Bacterial sugar transferase" evidence="4">
    <location>
        <begin position="7"/>
        <end position="182"/>
    </location>
</feature>